<protein>
    <submittedName>
        <fullName evidence="7">Amino acid/polyamine transporter I</fullName>
    </submittedName>
</protein>
<dbReference type="Proteomes" id="UP000193144">
    <property type="component" value="Unassembled WGS sequence"/>
</dbReference>
<evidence type="ECO:0000256" key="4">
    <source>
        <dbReference type="ARBA" id="ARBA00022989"/>
    </source>
</evidence>
<keyword evidence="5 6" id="KW-0472">Membrane</keyword>
<sequence length="507" mass="55396">MEGEDDIPSVKKGTVGDRQAMWRMGKVQELRRNFRFVSMFGFSVILLGTWEWSLSTSSLGLIDGGKAGLIWMFLIAFIGYIAVYLSMAEMGSMAPTSGGQYHWVSEFAPAEYQKPLSYMIGWLSMLGWQTGCATGCFVAGTQIQGLIALNKLDYSFEAWHGTLLAIAIAVLNVVFNIWLAKKLPLIESIVIVVHVFGFFAIVTVLWTMGPVENAHDVFTTFNDGGGWGNMGLATLAGMVGSAIPMLGGDCIVHMSEELRDASKNLPRAMMWSTIVNGVMGWVMLITFCSVIGDVETALATPTKQPFLFVFYQATNSRAATTVLGSLVLVMIIFSVLSVMATCSRQLFAFSRDQGMPFGKTLSYVPPGWDIPINAVLFTFTVAALLSLINLGSAVALNNIGSLNTAANIVSYFVSIGCVAWRRIKGEPLLPSHFMLGRFGLFTNIVALVFLTVVFVFSFFPVGPKPTPDQMNWAILMFGGTVGFASVFYYYRGRHVYVGPVAYVRKSA</sequence>
<evidence type="ECO:0000256" key="5">
    <source>
        <dbReference type="ARBA" id="ARBA00023136"/>
    </source>
</evidence>
<dbReference type="InterPro" id="IPR002293">
    <property type="entry name" value="AA/rel_permease1"/>
</dbReference>
<dbReference type="PANTHER" id="PTHR45649">
    <property type="entry name" value="AMINO-ACID PERMEASE BAT1"/>
    <property type="match status" value="1"/>
</dbReference>
<dbReference type="PIRSF" id="PIRSF006060">
    <property type="entry name" value="AA_transporter"/>
    <property type="match status" value="1"/>
</dbReference>
<name>A0A1Y1ZXP6_9PLEO</name>
<feature type="transmembrane region" description="Helical" evidence="6">
    <location>
        <begin position="402"/>
        <end position="420"/>
    </location>
</feature>
<reference evidence="7 8" key="1">
    <citation type="submission" date="2016-07" db="EMBL/GenBank/DDBJ databases">
        <title>Pervasive Adenine N6-methylation of Active Genes in Fungi.</title>
        <authorList>
            <consortium name="DOE Joint Genome Institute"/>
            <person name="Mondo S.J."/>
            <person name="Dannebaum R.O."/>
            <person name="Kuo R.C."/>
            <person name="Labutti K."/>
            <person name="Haridas S."/>
            <person name="Kuo A."/>
            <person name="Salamov A."/>
            <person name="Ahrendt S.R."/>
            <person name="Lipzen A."/>
            <person name="Sullivan W."/>
            <person name="Andreopoulos W.B."/>
            <person name="Clum A."/>
            <person name="Lindquist E."/>
            <person name="Daum C."/>
            <person name="Ramamoorthy G.K."/>
            <person name="Gryganskyi A."/>
            <person name="Culley D."/>
            <person name="Magnuson J.K."/>
            <person name="James T.Y."/>
            <person name="O'Malley M.A."/>
            <person name="Stajich J.E."/>
            <person name="Spatafora J.W."/>
            <person name="Visel A."/>
            <person name="Grigoriev I.V."/>
        </authorList>
    </citation>
    <scope>NUCLEOTIDE SEQUENCE [LARGE SCALE GENOMIC DNA]</scope>
    <source>
        <strain evidence="7 8">CBS 115471</strain>
    </source>
</reference>
<feature type="transmembrane region" description="Helical" evidence="6">
    <location>
        <begin position="226"/>
        <end position="247"/>
    </location>
</feature>
<accession>A0A1Y1ZXP6</accession>
<proteinExistence type="predicted"/>
<dbReference type="EMBL" id="MCFA01000028">
    <property type="protein sequence ID" value="ORY15012.1"/>
    <property type="molecule type" value="Genomic_DNA"/>
</dbReference>
<keyword evidence="4 6" id="KW-1133">Transmembrane helix</keyword>
<evidence type="ECO:0000256" key="6">
    <source>
        <dbReference type="SAM" id="Phobius"/>
    </source>
</evidence>
<keyword evidence="2" id="KW-0813">Transport</keyword>
<dbReference type="OrthoDB" id="3257095at2759"/>
<feature type="transmembrane region" description="Helical" evidence="6">
    <location>
        <begin position="33"/>
        <end position="50"/>
    </location>
</feature>
<gene>
    <name evidence="7" type="ORF">BCR34DRAFT_623056</name>
</gene>
<feature type="transmembrane region" description="Helical" evidence="6">
    <location>
        <begin position="440"/>
        <end position="459"/>
    </location>
</feature>
<comment type="caution">
    <text evidence="7">The sequence shown here is derived from an EMBL/GenBank/DDBJ whole genome shotgun (WGS) entry which is preliminary data.</text>
</comment>
<evidence type="ECO:0000256" key="1">
    <source>
        <dbReference type="ARBA" id="ARBA00004141"/>
    </source>
</evidence>
<evidence type="ECO:0000256" key="3">
    <source>
        <dbReference type="ARBA" id="ARBA00022692"/>
    </source>
</evidence>
<organism evidence="7 8">
    <name type="scientific">Clohesyomyces aquaticus</name>
    <dbReference type="NCBI Taxonomy" id="1231657"/>
    <lineage>
        <taxon>Eukaryota</taxon>
        <taxon>Fungi</taxon>
        <taxon>Dikarya</taxon>
        <taxon>Ascomycota</taxon>
        <taxon>Pezizomycotina</taxon>
        <taxon>Dothideomycetes</taxon>
        <taxon>Pleosporomycetidae</taxon>
        <taxon>Pleosporales</taxon>
        <taxon>Lindgomycetaceae</taxon>
        <taxon>Clohesyomyces</taxon>
    </lineage>
</organism>
<dbReference type="GO" id="GO:0022857">
    <property type="term" value="F:transmembrane transporter activity"/>
    <property type="evidence" value="ECO:0007669"/>
    <property type="project" value="InterPro"/>
</dbReference>
<comment type="subcellular location">
    <subcellularLocation>
        <location evidence="1">Membrane</location>
        <topology evidence="1">Multi-pass membrane protein</topology>
    </subcellularLocation>
</comment>
<feature type="transmembrane region" description="Helical" evidence="6">
    <location>
        <begin position="70"/>
        <end position="87"/>
    </location>
</feature>
<dbReference type="PANTHER" id="PTHR45649:SF2">
    <property type="entry name" value="ACID PERMEASE, PUTATIVE-RELATED"/>
    <property type="match status" value="1"/>
</dbReference>
<dbReference type="AlphaFoldDB" id="A0A1Y1ZXP6"/>
<feature type="transmembrane region" description="Helical" evidence="6">
    <location>
        <begin position="471"/>
        <end position="490"/>
    </location>
</feature>
<dbReference type="GO" id="GO:0016020">
    <property type="term" value="C:membrane"/>
    <property type="evidence" value="ECO:0007669"/>
    <property type="project" value="UniProtKB-SubCell"/>
</dbReference>
<feature type="transmembrane region" description="Helical" evidence="6">
    <location>
        <begin position="185"/>
        <end position="206"/>
    </location>
</feature>
<dbReference type="Pfam" id="PF13520">
    <property type="entry name" value="AA_permease_2"/>
    <property type="match status" value="1"/>
</dbReference>
<evidence type="ECO:0000313" key="8">
    <source>
        <dbReference type="Proteomes" id="UP000193144"/>
    </source>
</evidence>
<feature type="transmembrane region" description="Helical" evidence="6">
    <location>
        <begin position="370"/>
        <end position="396"/>
    </location>
</feature>
<feature type="transmembrane region" description="Helical" evidence="6">
    <location>
        <begin position="122"/>
        <end position="147"/>
    </location>
</feature>
<evidence type="ECO:0000313" key="7">
    <source>
        <dbReference type="EMBL" id="ORY15012.1"/>
    </source>
</evidence>
<feature type="transmembrane region" description="Helical" evidence="6">
    <location>
        <begin position="159"/>
        <end position="178"/>
    </location>
</feature>
<evidence type="ECO:0000256" key="2">
    <source>
        <dbReference type="ARBA" id="ARBA00022448"/>
    </source>
</evidence>
<feature type="transmembrane region" description="Helical" evidence="6">
    <location>
        <begin position="268"/>
        <end position="292"/>
    </location>
</feature>
<dbReference type="Gene3D" id="1.20.1740.10">
    <property type="entry name" value="Amino acid/polyamine transporter I"/>
    <property type="match status" value="1"/>
</dbReference>
<keyword evidence="3 6" id="KW-0812">Transmembrane</keyword>
<feature type="transmembrane region" description="Helical" evidence="6">
    <location>
        <begin position="326"/>
        <end position="349"/>
    </location>
</feature>
<keyword evidence="8" id="KW-1185">Reference proteome</keyword>